<evidence type="ECO:0000256" key="1">
    <source>
        <dbReference type="SAM" id="MobiDB-lite"/>
    </source>
</evidence>
<gene>
    <name evidence="2" type="ORF">ACFFLM_08750</name>
</gene>
<organism evidence="2 3">
    <name type="scientific">Deinococcus oregonensis</name>
    <dbReference type="NCBI Taxonomy" id="1805970"/>
    <lineage>
        <taxon>Bacteria</taxon>
        <taxon>Thermotogati</taxon>
        <taxon>Deinococcota</taxon>
        <taxon>Deinococci</taxon>
        <taxon>Deinococcales</taxon>
        <taxon>Deinococcaceae</taxon>
        <taxon>Deinococcus</taxon>
    </lineage>
</organism>
<sequence length="72" mass="8091">MTKSNLGLTRLLSAGKQTVDESCTSVPEVTPPKGQPEQKKSLGTCMRPNMQHFLCRVRFTTACTWKTSWTPY</sequence>
<evidence type="ECO:0000313" key="3">
    <source>
        <dbReference type="Proteomes" id="UP001589733"/>
    </source>
</evidence>
<proteinExistence type="predicted"/>
<protein>
    <submittedName>
        <fullName evidence="2">Uncharacterized protein</fullName>
    </submittedName>
</protein>
<reference evidence="2 3" key="1">
    <citation type="submission" date="2024-09" db="EMBL/GenBank/DDBJ databases">
        <authorList>
            <person name="Sun Q."/>
            <person name="Mori K."/>
        </authorList>
    </citation>
    <scope>NUCLEOTIDE SEQUENCE [LARGE SCALE GENOMIC DNA]</scope>
    <source>
        <strain evidence="2 3">JCM 13503</strain>
    </source>
</reference>
<accession>A0ABV6AYF0</accession>
<comment type="caution">
    <text evidence="2">The sequence shown here is derived from an EMBL/GenBank/DDBJ whole genome shotgun (WGS) entry which is preliminary data.</text>
</comment>
<name>A0ABV6AYF0_9DEIO</name>
<dbReference type="Proteomes" id="UP001589733">
    <property type="component" value="Unassembled WGS sequence"/>
</dbReference>
<feature type="region of interest" description="Disordered" evidence="1">
    <location>
        <begin position="22"/>
        <end position="43"/>
    </location>
</feature>
<keyword evidence="3" id="KW-1185">Reference proteome</keyword>
<dbReference type="EMBL" id="JBHLYR010000028">
    <property type="protein sequence ID" value="MFB9992047.1"/>
    <property type="molecule type" value="Genomic_DNA"/>
</dbReference>
<dbReference type="RefSeq" id="WP_380008191.1">
    <property type="nucleotide sequence ID" value="NZ_JBHLYR010000028.1"/>
</dbReference>
<evidence type="ECO:0000313" key="2">
    <source>
        <dbReference type="EMBL" id="MFB9992047.1"/>
    </source>
</evidence>